<dbReference type="InterPro" id="IPR013792">
    <property type="entry name" value="RNA3'P_cycl/enolpyr_Trfase_a/b"/>
</dbReference>
<dbReference type="eggNOG" id="COG0766">
    <property type="taxonomic scope" value="Bacteria"/>
</dbReference>
<keyword evidence="3 13" id="KW-0963">Cytoplasm</keyword>
<evidence type="ECO:0000256" key="11">
    <source>
        <dbReference type="ARBA" id="ARBA00038367"/>
    </source>
</evidence>
<evidence type="ECO:0000256" key="13">
    <source>
        <dbReference type="HAMAP-Rule" id="MF_00111"/>
    </source>
</evidence>
<evidence type="ECO:0000256" key="8">
    <source>
        <dbReference type="ARBA" id="ARBA00023306"/>
    </source>
</evidence>
<dbReference type="GO" id="GO:0005737">
    <property type="term" value="C:cytoplasm"/>
    <property type="evidence" value="ECO:0007669"/>
    <property type="project" value="UniProtKB-SubCell"/>
</dbReference>
<evidence type="ECO:0000256" key="3">
    <source>
        <dbReference type="ARBA" id="ARBA00022490"/>
    </source>
</evidence>
<comment type="catalytic activity">
    <reaction evidence="12 13">
        <text>phosphoenolpyruvate + UDP-N-acetyl-alpha-D-glucosamine = UDP-N-acetyl-3-O-(1-carboxyvinyl)-alpha-D-glucosamine + phosphate</text>
        <dbReference type="Rhea" id="RHEA:18681"/>
        <dbReference type="ChEBI" id="CHEBI:43474"/>
        <dbReference type="ChEBI" id="CHEBI:57705"/>
        <dbReference type="ChEBI" id="CHEBI:58702"/>
        <dbReference type="ChEBI" id="CHEBI:68483"/>
        <dbReference type="EC" id="2.5.1.7"/>
    </reaction>
</comment>
<dbReference type="PANTHER" id="PTHR43783:SF1">
    <property type="entry name" value="UDP-N-ACETYLGLUCOSAMINE 1-CARBOXYVINYLTRANSFERASE"/>
    <property type="match status" value="1"/>
</dbReference>
<dbReference type="EC" id="2.5.1.7" evidence="13"/>
<dbReference type="InterPro" id="IPR036968">
    <property type="entry name" value="Enolpyruvate_Tfrase_sf"/>
</dbReference>
<organism evidence="15 16">
    <name type="scientific">Beggiatoa alba B18LD</name>
    <dbReference type="NCBI Taxonomy" id="395493"/>
    <lineage>
        <taxon>Bacteria</taxon>
        <taxon>Pseudomonadati</taxon>
        <taxon>Pseudomonadota</taxon>
        <taxon>Gammaproteobacteria</taxon>
        <taxon>Thiotrichales</taxon>
        <taxon>Thiotrichaceae</taxon>
        <taxon>Beggiatoa</taxon>
    </lineage>
</organism>
<protein>
    <recommendedName>
        <fullName evidence="13">UDP-N-acetylglucosamine 1-carboxyvinyltransferase</fullName>
        <ecNumber evidence="13">2.5.1.7</ecNumber>
    </recommendedName>
    <alternativeName>
        <fullName evidence="13">Enoylpyruvate transferase</fullName>
    </alternativeName>
    <alternativeName>
        <fullName evidence="13">UDP-N-acetylglucosamine enolpyruvyl transferase</fullName>
        <shortName evidence="13">EPT</shortName>
    </alternativeName>
</protein>
<dbReference type="AlphaFoldDB" id="I3CDE0"/>
<dbReference type="SUPFAM" id="SSF55205">
    <property type="entry name" value="EPT/RTPC-like"/>
    <property type="match status" value="1"/>
</dbReference>
<sequence length="419" mass="44856">MDKLLIAGGNPLNGEIRISGAKNAALPILAATLLTEDTVHLSNVPHLQDITTMMSLLGRMGVELVLDEKMHIDINSRRVHTYTAPYELVKTMRASILVLGPLVARFGEATVSLPGGCAIGARPVNLHIAGLEAMGADVRVDGGYVIAKAKRLKGATLYLDLVTVTGTENLMMAATLAEGETIIENAAREPEVVDLAKCLIQMGADIEGAGTDTIRIVGKERLHGTTYTVLPDRIETGTYLVAAAMTGGKVKLKDTSAKLLDAVLIKLREAGATITTGDNWIELDMQGRRPKAVSIHTAPYPAFPTDMQAQFMALNAVADGVSTLTETIFENRFMHVSELQRLGAKIVIEGNTAIITGTEQLTAAPVMATDLRASASLVLAGLVADGETLVDRIYHIDRGYERIEEKLTQLGASIRRVSR</sequence>
<dbReference type="GO" id="GO:0008760">
    <property type="term" value="F:UDP-N-acetylglucosamine 1-carboxyvinyltransferase activity"/>
    <property type="evidence" value="ECO:0007669"/>
    <property type="project" value="UniProtKB-UniRule"/>
</dbReference>
<keyword evidence="16" id="KW-1185">Reference proteome</keyword>
<dbReference type="STRING" id="395493.BegalDRAFT_0721"/>
<proteinExistence type="inferred from homology"/>
<evidence type="ECO:0000256" key="12">
    <source>
        <dbReference type="ARBA" id="ARBA00047527"/>
    </source>
</evidence>
<feature type="binding site" evidence="13">
    <location>
        <position position="306"/>
    </location>
    <ligand>
        <name>UDP-N-acetyl-alpha-D-glucosamine</name>
        <dbReference type="ChEBI" id="CHEBI:57705"/>
    </ligand>
</feature>
<dbReference type="GO" id="GO:0009252">
    <property type="term" value="P:peptidoglycan biosynthetic process"/>
    <property type="evidence" value="ECO:0007669"/>
    <property type="project" value="UniProtKB-UniRule"/>
</dbReference>
<evidence type="ECO:0000256" key="1">
    <source>
        <dbReference type="ARBA" id="ARBA00004496"/>
    </source>
</evidence>
<dbReference type="RefSeq" id="WP_002683730.1">
    <property type="nucleotide sequence ID" value="NZ_JH600070.1"/>
</dbReference>
<comment type="subcellular location">
    <subcellularLocation>
        <location evidence="1 13">Cytoplasm</location>
    </subcellularLocation>
</comment>
<dbReference type="UniPathway" id="UPA00219"/>
<dbReference type="HAMAP" id="MF_00111">
    <property type="entry name" value="MurA"/>
    <property type="match status" value="1"/>
</dbReference>
<accession>I3CDE0</accession>
<comment type="pathway">
    <text evidence="2 13">Cell wall biogenesis; peptidoglycan biosynthesis.</text>
</comment>
<dbReference type="NCBIfam" id="NF006873">
    <property type="entry name" value="PRK09369.1"/>
    <property type="match status" value="1"/>
</dbReference>
<feature type="binding site" evidence="13">
    <location>
        <position position="93"/>
    </location>
    <ligand>
        <name>UDP-N-acetyl-alpha-D-glucosamine</name>
        <dbReference type="ChEBI" id="CHEBI:57705"/>
    </ligand>
</feature>
<evidence type="ECO:0000256" key="6">
    <source>
        <dbReference type="ARBA" id="ARBA00022960"/>
    </source>
</evidence>
<dbReference type="HOGENOM" id="CLU_027387_0_0_6"/>
<keyword evidence="4 13" id="KW-0132">Cell division</keyword>
<dbReference type="EMBL" id="JH600070">
    <property type="protein sequence ID" value="EIJ41633.1"/>
    <property type="molecule type" value="Genomic_DNA"/>
</dbReference>
<evidence type="ECO:0000313" key="15">
    <source>
        <dbReference type="EMBL" id="EIJ41633.1"/>
    </source>
</evidence>
<keyword evidence="5 13" id="KW-0808">Transferase</keyword>
<evidence type="ECO:0000313" key="16">
    <source>
        <dbReference type="Proteomes" id="UP000005744"/>
    </source>
</evidence>
<feature type="modified residue" description="2-(S-cysteinyl)pyruvic acid O-phosphothioketal" evidence="13">
    <location>
        <position position="117"/>
    </location>
</feature>
<dbReference type="GO" id="GO:0051301">
    <property type="term" value="P:cell division"/>
    <property type="evidence" value="ECO:0007669"/>
    <property type="project" value="UniProtKB-KW"/>
</dbReference>
<feature type="domain" description="Enolpyruvate transferase" evidence="14">
    <location>
        <begin position="7"/>
        <end position="407"/>
    </location>
</feature>
<evidence type="ECO:0000256" key="5">
    <source>
        <dbReference type="ARBA" id="ARBA00022679"/>
    </source>
</evidence>
<keyword evidence="6 13" id="KW-0133">Cell shape</keyword>
<dbReference type="InterPro" id="IPR050068">
    <property type="entry name" value="MurA_subfamily"/>
</dbReference>
<evidence type="ECO:0000259" key="14">
    <source>
        <dbReference type="Pfam" id="PF00275"/>
    </source>
</evidence>
<dbReference type="Pfam" id="PF00275">
    <property type="entry name" value="EPSP_synthase"/>
    <property type="match status" value="1"/>
</dbReference>
<evidence type="ECO:0000256" key="2">
    <source>
        <dbReference type="ARBA" id="ARBA00004752"/>
    </source>
</evidence>
<dbReference type="GO" id="GO:0071555">
    <property type="term" value="P:cell wall organization"/>
    <property type="evidence" value="ECO:0007669"/>
    <property type="project" value="UniProtKB-KW"/>
</dbReference>
<keyword evidence="8 13" id="KW-0131">Cell cycle</keyword>
<name>I3CDE0_9GAMM</name>
<evidence type="ECO:0000256" key="9">
    <source>
        <dbReference type="ARBA" id="ARBA00023316"/>
    </source>
</evidence>
<dbReference type="InterPro" id="IPR005750">
    <property type="entry name" value="UDP_GlcNAc_COvinyl_MurA"/>
</dbReference>
<gene>
    <name evidence="13" type="primary">murA</name>
    <name evidence="15" type="ORF">BegalDRAFT_0721</name>
</gene>
<evidence type="ECO:0000256" key="10">
    <source>
        <dbReference type="ARBA" id="ARBA00023317"/>
    </source>
</evidence>
<reference evidence="15 16" key="1">
    <citation type="submission" date="2011-11" db="EMBL/GenBank/DDBJ databases">
        <title>Improved High-Quality Draft sequence of Beggiatoa alba B18lD.</title>
        <authorList>
            <consortium name="US DOE Joint Genome Institute"/>
            <person name="Lucas S."/>
            <person name="Han J."/>
            <person name="Lapidus A."/>
            <person name="Cheng J.-F."/>
            <person name="Goodwin L."/>
            <person name="Pitluck S."/>
            <person name="Peters L."/>
            <person name="Mikhailova N."/>
            <person name="Held B."/>
            <person name="Detter J.C."/>
            <person name="Han C."/>
            <person name="Tapia R."/>
            <person name="Land M."/>
            <person name="Hauser L."/>
            <person name="Kyrpides N."/>
            <person name="Ivanova N."/>
            <person name="Pagani I."/>
            <person name="Samuel K."/>
            <person name="Teske A."/>
            <person name="Mueller J."/>
            <person name="Woyke T."/>
        </authorList>
    </citation>
    <scope>NUCLEOTIDE SEQUENCE [LARGE SCALE GENOMIC DNA]</scope>
    <source>
        <strain evidence="15 16">B18LD</strain>
    </source>
</reference>
<feature type="binding site" evidence="13">
    <location>
        <position position="328"/>
    </location>
    <ligand>
        <name>UDP-N-acetyl-alpha-D-glucosamine</name>
        <dbReference type="ChEBI" id="CHEBI:57705"/>
    </ligand>
</feature>
<dbReference type="GO" id="GO:0019277">
    <property type="term" value="P:UDP-N-acetylgalactosamine biosynthetic process"/>
    <property type="evidence" value="ECO:0007669"/>
    <property type="project" value="InterPro"/>
</dbReference>
<comment type="function">
    <text evidence="13">Cell wall formation. Adds enolpyruvyl to UDP-N-acetylglucosamine.</text>
</comment>
<keyword evidence="9 13" id="KW-0961">Cell wall biogenesis/degradation</keyword>
<feature type="active site" description="Proton donor" evidence="13">
    <location>
        <position position="117"/>
    </location>
</feature>
<dbReference type="OrthoDB" id="9803760at2"/>
<dbReference type="FunFam" id="3.65.10.10:FF:000002">
    <property type="entry name" value="UDP-N-acetylglucosamine 1-carboxyvinyltransferase"/>
    <property type="match status" value="1"/>
</dbReference>
<keyword evidence="7 13" id="KW-0573">Peptidoglycan synthesis</keyword>
<dbReference type="NCBIfam" id="TIGR01072">
    <property type="entry name" value="murA"/>
    <property type="match status" value="1"/>
</dbReference>
<keyword evidence="10 13" id="KW-0670">Pyruvate</keyword>
<dbReference type="GO" id="GO:0008360">
    <property type="term" value="P:regulation of cell shape"/>
    <property type="evidence" value="ECO:0007669"/>
    <property type="project" value="UniProtKB-KW"/>
</dbReference>
<comment type="similarity">
    <text evidence="11 13">Belongs to the EPSP synthase family. MurA subfamily.</text>
</comment>
<dbReference type="Gene3D" id="3.65.10.10">
    <property type="entry name" value="Enolpyruvate transferase domain"/>
    <property type="match status" value="2"/>
</dbReference>
<dbReference type="PANTHER" id="PTHR43783">
    <property type="entry name" value="UDP-N-ACETYLGLUCOSAMINE 1-CARBOXYVINYLTRANSFERASE"/>
    <property type="match status" value="1"/>
</dbReference>
<evidence type="ECO:0000256" key="7">
    <source>
        <dbReference type="ARBA" id="ARBA00022984"/>
    </source>
</evidence>
<dbReference type="InterPro" id="IPR001986">
    <property type="entry name" value="Enolpyruvate_Tfrase_dom"/>
</dbReference>
<comment type="caution">
    <text evidence="13">Lacks conserved residue(s) required for the propagation of feature annotation.</text>
</comment>
<dbReference type="Proteomes" id="UP000005744">
    <property type="component" value="Unassembled WGS sequence"/>
</dbReference>
<feature type="binding site" evidence="13">
    <location>
        <begin position="22"/>
        <end position="23"/>
    </location>
    <ligand>
        <name>phosphoenolpyruvate</name>
        <dbReference type="ChEBI" id="CHEBI:58702"/>
    </ligand>
</feature>
<evidence type="ECO:0000256" key="4">
    <source>
        <dbReference type="ARBA" id="ARBA00022618"/>
    </source>
</evidence>
<dbReference type="CDD" id="cd01555">
    <property type="entry name" value="UdpNAET"/>
    <property type="match status" value="1"/>
</dbReference>